<accession>A0AAV2BEF4</accession>
<reference evidence="2 3" key="1">
    <citation type="submission" date="2024-04" db="EMBL/GenBank/DDBJ databases">
        <authorList>
            <person name="Rising A."/>
            <person name="Reimegard J."/>
            <person name="Sonavane S."/>
            <person name="Akerstrom W."/>
            <person name="Nylinder S."/>
            <person name="Hedman E."/>
            <person name="Kallberg Y."/>
        </authorList>
    </citation>
    <scope>NUCLEOTIDE SEQUENCE [LARGE SCALE GENOMIC DNA]</scope>
</reference>
<organism evidence="2 3">
    <name type="scientific">Larinioides sclopetarius</name>
    <dbReference type="NCBI Taxonomy" id="280406"/>
    <lineage>
        <taxon>Eukaryota</taxon>
        <taxon>Metazoa</taxon>
        <taxon>Ecdysozoa</taxon>
        <taxon>Arthropoda</taxon>
        <taxon>Chelicerata</taxon>
        <taxon>Arachnida</taxon>
        <taxon>Araneae</taxon>
        <taxon>Araneomorphae</taxon>
        <taxon>Entelegynae</taxon>
        <taxon>Araneoidea</taxon>
        <taxon>Araneidae</taxon>
        <taxon>Larinioides</taxon>
    </lineage>
</organism>
<feature type="compositionally biased region" description="Polar residues" evidence="1">
    <location>
        <begin position="35"/>
        <end position="50"/>
    </location>
</feature>
<feature type="region of interest" description="Disordered" evidence="1">
    <location>
        <begin position="30"/>
        <end position="50"/>
    </location>
</feature>
<name>A0AAV2BEF4_9ARAC</name>
<keyword evidence="3" id="KW-1185">Reference proteome</keyword>
<protein>
    <submittedName>
        <fullName evidence="2">Uncharacterized protein</fullName>
    </submittedName>
</protein>
<sequence length="50" mass="5890">MESFPKTEGLEGVKFIYLIDCERRLATKPRHQLRKTGQGSQNTVFQHINW</sequence>
<proteinExistence type="predicted"/>
<dbReference type="AlphaFoldDB" id="A0AAV2BEF4"/>
<comment type="caution">
    <text evidence="2">The sequence shown here is derived from an EMBL/GenBank/DDBJ whole genome shotgun (WGS) entry which is preliminary data.</text>
</comment>
<dbReference type="Proteomes" id="UP001497382">
    <property type="component" value="Unassembled WGS sequence"/>
</dbReference>
<gene>
    <name evidence="2" type="ORF">LARSCL_LOCUS18691</name>
</gene>
<dbReference type="EMBL" id="CAXIEN010000345">
    <property type="protein sequence ID" value="CAL1294402.1"/>
    <property type="molecule type" value="Genomic_DNA"/>
</dbReference>
<evidence type="ECO:0000256" key="1">
    <source>
        <dbReference type="SAM" id="MobiDB-lite"/>
    </source>
</evidence>
<evidence type="ECO:0000313" key="2">
    <source>
        <dbReference type="EMBL" id="CAL1294402.1"/>
    </source>
</evidence>
<evidence type="ECO:0000313" key="3">
    <source>
        <dbReference type="Proteomes" id="UP001497382"/>
    </source>
</evidence>